<sequence length="455" mass="51802">MGSSPAVSNAVFKEISRRAVPISLHNPARDLAPLIERIAKAKVVMLGEATHGTHEFYEWRRIISEILIAHHGFTTLSIEGDWPPCQEVNRFITKKGSSSASSAEELLAKSFRRWPTWMWANDEFRAMVEWMKEFNSTRLDRESQVRLFGLDVYSLFDSIAIVLDEVAKIDPDLAEKAKHHYACFDPFQANEEEYLESLVEFPEGCQAEALRVLKDLLKKRIDEETAAADGDVVFDAQQNARIVRNAESYYRAMVYGNEDSWNVRESHMMETLDLLLKTRPHNKLIVWAHNTHIGDYRATNMRKMGQVNIGGLVREKYGESQVALVGFGTFKGSVIASSKWAGPILQLRVPEGRDGSYEMIIHEAAQQEKIPGDAFYLLLDDSEARKIQHCLSEWRGQRAIGVVYDPKKEKWGNYVPTMLAKRYDAFIYIHETKALRPLGATPDLHVLPETYPSGQ</sequence>
<dbReference type="Gramene" id="EFJ34760">
    <property type="protein sequence ID" value="EFJ34760"/>
    <property type="gene ID" value="SELMODRAFT_81736"/>
</dbReference>
<organism evidence="2">
    <name type="scientific">Selaginella moellendorffii</name>
    <name type="common">Spikemoss</name>
    <dbReference type="NCBI Taxonomy" id="88036"/>
    <lineage>
        <taxon>Eukaryota</taxon>
        <taxon>Viridiplantae</taxon>
        <taxon>Streptophyta</taxon>
        <taxon>Embryophyta</taxon>
        <taxon>Tracheophyta</taxon>
        <taxon>Lycopodiopsida</taxon>
        <taxon>Selaginellales</taxon>
        <taxon>Selaginellaceae</taxon>
        <taxon>Selaginella</taxon>
    </lineage>
</organism>
<protein>
    <recommendedName>
        <fullName evidence="3">Erythromycin esterase</fullName>
    </recommendedName>
</protein>
<accession>D8QZA1</accession>
<keyword evidence="2" id="KW-1185">Reference proteome</keyword>
<dbReference type="Gene3D" id="1.20.1440.30">
    <property type="entry name" value="Biosynthetic Protein domain"/>
    <property type="match status" value="1"/>
</dbReference>
<dbReference type="SUPFAM" id="SSF159501">
    <property type="entry name" value="EreA/ChaN-like"/>
    <property type="match status" value="1"/>
</dbReference>
<dbReference type="PIRSF" id="PIRSF036794">
    <property type="entry name" value="UCP_erythr_ester"/>
    <property type="match status" value="1"/>
</dbReference>
<dbReference type="Gene3D" id="3.40.1660.10">
    <property type="entry name" value="EreA-like (biosynthetic domain)"/>
    <property type="match status" value="1"/>
</dbReference>
<dbReference type="Pfam" id="PF05139">
    <property type="entry name" value="Erythro_esteras"/>
    <property type="match status" value="1"/>
</dbReference>
<dbReference type="PANTHER" id="PTHR31299:SF0">
    <property type="entry name" value="ESTERASE, PUTATIVE (AFU_ORTHOLOGUE AFUA_1G05850)-RELATED"/>
    <property type="match status" value="1"/>
</dbReference>
<dbReference type="GO" id="GO:0046677">
    <property type="term" value="P:response to antibiotic"/>
    <property type="evidence" value="ECO:0007669"/>
    <property type="project" value="InterPro"/>
</dbReference>
<gene>
    <name evidence="1" type="ORF">SELMODRAFT_81736</name>
</gene>
<dbReference type="InterPro" id="IPR014622">
    <property type="entry name" value="UCP036794_erythomycin"/>
</dbReference>
<dbReference type="OMA" id="RYGCLTP"/>
<evidence type="ECO:0000313" key="2">
    <source>
        <dbReference type="Proteomes" id="UP000001514"/>
    </source>
</evidence>
<proteinExistence type="predicted"/>
<dbReference type="HOGENOM" id="CLU_026490_1_0_1"/>
<dbReference type="KEGG" id="smo:SELMODRAFT_81736"/>
<dbReference type="AlphaFoldDB" id="D8QZA1"/>
<dbReference type="PANTHER" id="PTHR31299">
    <property type="entry name" value="ESTERASE, PUTATIVE (AFU_ORTHOLOGUE AFUA_1G05850)-RELATED"/>
    <property type="match status" value="1"/>
</dbReference>
<dbReference type="STRING" id="88036.D8QZA1"/>
<dbReference type="EMBL" id="GL377569">
    <property type="protein sequence ID" value="EFJ34760.1"/>
    <property type="molecule type" value="Genomic_DNA"/>
</dbReference>
<evidence type="ECO:0000313" key="1">
    <source>
        <dbReference type="EMBL" id="EFJ34760.1"/>
    </source>
</evidence>
<evidence type="ECO:0008006" key="3">
    <source>
        <dbReference type="Google" id="ProtNLM"/>
    </source>
</evidence>
<dbReference type="Gene3D" id="3.30.1870.10">
    <property type="entry name" value="EreA-like, domain 2"/>
    <property type="match status" value="1"/>
</dbReference>
<dbReference type="InParanoid" id="D8QZA1"/>
<dbReference type="Proteomes" id="UP000001514">
    <property type="component" value="Unassembled WGS sequence"/>
</dbReference>
<name>D8QZA1_SELML</name>
<dbReference type="eggNOG" id="ENOG502QW1H">
    <property type="taxonomic scope" value="Eukaryota"/>
</dbReference>
<dbReference type="CDD" id="cd14728">
    <property type="entry name" value="Ere-like"/>
    <property type="match status" value="1"/>
</dbReference>
<dbReference type="OrthoDB" id="413649at2759"/>
<dbReference type="InterPro" id="IPR052036">
    <property type="entry name" value="Hydrolase/PRTase-associated"/>
</dbReference>
<dbReference type="InterPro" id="IPR007815">
    <property type="entry name" value="Emycin_Estase"/>
</dbReference>
<reference evidence="1 2" key="1">
    <citation type="journal article" date="2011" name="Science">
        <title>The Selaginella genome identifies genetic changes associated with the evolution of vascular plants.</title>
        <authorList>
            <person name="Banks J.A."/>
            <person name="Nishiyama T."/>
            <person name="Hasebe M."/>
            <person name="Bowman J.L."/>
            <person name="Gribskov M."/>
            <person name="dePamphilis C."/>
            <person name="Albert V.A."/>
            <person name="Aono N."/>
            <person name="Aoyama T."/>
            <person name="Ambrose B.A."/>
            <person name="Ashton N.W."/>
            <person name="Axtell M.J."/>
            <person name="Barker E."/>
            <person name="Barker M.S."/>
            <person name="Bennetzen J.L."/>
            <person name="Bonawitz N.D."/>
            <person name="Chapple C."/>
            <person name="Cheng C."/>
            <person name="Correa L.G."/>
            <person name="Dacre M."/>
            <person name="DeBarry J."/>
            <person name="Dreyer I."/>
            <person name="Elias M."/>
            <person name="Engstrom E.M."/>
            <person name="Estelle M."/>
            <person name="Feng L."/>
            <person name="Finet C."/>
            <person name="Floyd S.K."/>
            <person name="Frommer W.B."/>
            <person name="Fujita T."/>
            <person name="Gramzow L."/>
            <person name="Gutensohn M."/>
            <person name="Harholt J."/>
            <person name="Hattori M."/>
            <person name="Heyl A."/>
            <person name="Hirai T."/>
            <person name="Hiwatashi Y."/>
            <person name="Ishikawa M."/>
            <person name="Iwata M."/>
            <person name="Karol K.G."/>
            <person name="Koehler B."/>
            <person name="Kolukisaoglu U."/>
            <person name="Kubo M."/>
            <person name="Kurata T."/>
            <person name="Lalonde S."/>
            <person name="Li K."/>
            <person name="Li Y."/>
            <person name="Litt A."/>
            <person name="Lyons E."/>
            <person name="Manning G."/>
            <person name="Maruyama T."/>
            <person name="Michael T.P."/>
            <person name="Mikami K."/>
            <person name="Miyazaki S."/>
            <person name="Morinaga S."/>
            <person name="Murata T."/>
            <person name="Mueller-Roeber B."/>
            <person name="Nelson D.R."/>
            <person name="Obara M."/>
            <person name="Oguri Y."/>
            <person name="Olmstead R.G."/>
            <person name="Onodera N."/>
            <person name="Petersen B.L."/>
            <person name="Pils B."/>
            <person name="Prigge M."/>
            <person name="Rensing S.A."/>
            <person name="Riano-Pachon D.M."/>
            <person name="Roberts A.W."/>
            <person name="Sato Y."/>
            <person name="Scheller H.V."/>
            <person name="Schulz B."/>
            <person name="Schulz C."/>
            <person name="Shakirov E.V."/>
            <person name="Shibagaki N."/>
            <person name="Shinohara N."/>
            <person name="Shippen D.E."/>
            <person name="Soerensen I."/>
            <person name="Sotooka R."/>
            <person name="Sugimoto N."/>
            <person name="Sugita M."/>
            <person name="Sumikawa N."/>
            <person name="Tanurdzic M."/>
            <person name="Theissen G."/>
            <person name="Ulvskov P."/>
            <person name="Wakazuki S."/>
            <person name="Weng J.K."/>
            <person name="Willats W.W."/>
            <person name="Wipf D."/>
            <person name="Wolf P.G."/>
            <person name="Yang L."/>
            <person name="Zimmer A.D."/>
            <person name="Zhu Q."/>
            <person name="Mitros T."/>
            <person name="Hellsten U."/>
            <person name="Loque D."/>
            <person name="Otillar R."/>
            <person name="Salamov A."/>
            <person name="Schmutz J."/>
            <person name="Shapiro H."/>
            <person name="Lindquist E."/>
            <person name="Lucas S."/>
            <person name="Rokhsar D."/>
            <person name="Grigoriev I.V."/>
        </authorList>
    </citation>
    <scope>NUCLEOTIDE SEQUENCE [LARGE SCALE GENOMIC DNA]</scope>
</reference>